<evidence type="ECO:0000313" key="4">
    <source>
        <dbReference type="EMBL" id="CAD7455276.1"/>
    </source>
</evidence>
<gene>
    <name evidence="4" type="ORF">TTEB3V08_LOCUS3356</name>
</gene>
<reference evidence="4" key="1">
    <citation type="submission" date="2020-11" db="EMBL/GenBank/DDBJ databases">
        <authorList>
            <person name="Tran Van P."/>
        </authorList>
    </citation>
    <scope>NUCLEOTIDE SEQUENCE</scope>
</reference>
<dbReference type="Gene3D" id="3.10.200.10">
    <property type="entry name" value="Alpha carbonic anhydrase"/>
    <property type="match status" value="2"/>
</dbReference>
<dbReference type="SUPFAM" id="SSF50978">
    <property type="entry name" value="WD40 repeat-like"/>
    <property type="match status" value="1"/>
</dbReference>
<dbReference type="EMBL" id="OE000867">
    <property type="protein sequence ID" value="CAD7455276.1"/>
    <property type="molecule type" value="Genomic_DNA"/>
</dbReference>
<dbReference type="PANTHER" id="PTHR18952:SF124">
    <property type="entry name" value="CARBONIC ANHYDRASE 7"/>
    <property type="match status" value="1"/>
</dbReference>
<feature type="region of interest" description="Disordered" evidence="2">
    <location>
        <begin position="70"/>
        <end position="101"/>
    </location>
</feature>
<evidence type="ECO:0000256" key="1">
    <source>
        <dbReference type="ARBA" id="ARBA00010718"/>
    </source>
</evidence>
<dbReference type="InterPro" id="IPR036398">
    <property type="entry name" value="CA_dom_sf"/>
</dbReference>
<dbReference type="CDD" id="cd00326">
    <property type="entry name" value="alpha_CA"/>
    <property type="match status" value="1"/>
</dbReference>
<evidence type="ECO:0000256" key="2">
    <source>
        <dbReference type="SAM" id="MobiDB-lite"/>
    </source>
</evidence>
<proteinExistence type="inferred from homology"/>
<dbReference type="GO" id="GO:0004089">
    <property type="term" value="F:carbonate dehydratase activity"/>
    <property type="evidence" value="ECO:0007669"/>
    <property type="project" value="InterPro"/>
</dbReference>
<comment type="similarity">
    <text evidence="1">Belongs to the alpha-carbonic anhydrase family.</text>
</comment>
<organism evidence="4">
    <name type="scientific">Timema tahoe</name>
    <dbReference type="NCBI Taxonomy" id="61484"/>
    <lineage>
        <taxon>Eukaryota</taxon>
        <taxon>Metazoa</taxon>
        <taxon>Ecdysozoa</taxon>
        <taxon>Arthropoda</taxon>
        <taxon>Hexapoda</taxon>
        <taxon>Insecta</taxon>
        <taxon>Pterygota</taxon>
        <taxon>Neoptera</taxon>
        <taxon>Polyneoptera</taxon>
        <taxon>Phasmatodea</taxon>
        <taxon>Timematodea</taxon>
        <taxon>Timematoidea</taxon>
        <taxon>Timematidae</taxon>
        <taxon>Timema</taxon>
    </lineage>
</organism>
<dbReference type="InterPro" id="IPR023561">
    <property type="entry name" value="Carbonic_anhydrase_a-class"/>
</dbReference>
<evidence type="ECO:0000259" key="3">
    <source>
        <dbReference type="PROSITE" id="PS51144"/>
    </source>
</evidence>
<sequence length="553" mass="64521">MALGMRRAMMARWYSIGAQAQGSQNGLLRTVTYVRSLALSSASLKPILWDGGWVSERRGFTTDQKIVGLQSHQAYPGDNSRATTDPKNGSKVKPHYNEIPSENTKKSLKDFDYTEDKGPDTWPNRFPWCSGPSQSPVALDTSTATSTHRPRILWWGYSLKPRRMTLSNNGHTVVLRAEWAPPMEAPYHWYLPGDEEYVFDQLHFHWGAEDLVGSEHTLNNERYMLSLSINNERYIHSLSINNERYMLSLSVNNERYIHSLSINNERYMHSLSINNERYMLYLSINNERYIHSLSINNERYMLSLSVNNERYIHSLSINNERYMLSLSVNNERYIHSLSINNEKYMHSLSINNERYMLYLSINNERYIHSLSINNERYMLSFCQQREVHPLSLSINNERYMLSLCVNNERFPLEMHVVHHRRDLNNLENAALYLGGIRVVAFFFRVSDHPNLYLEKLVSALSAVSRPESSTNIEPFPLTRLIHRFPRFFLAYNGSLTTPPCAETVSWVIHQEPAVLSKRQMQEFRNLLNHEGRQISNNYRPLQPLNGRTVLHIR</sequence>
<name>A0A7R9FL06_9NEOP</name>
<feature type="domain" description="Alpha-carbonic anhydrase" evidence="3">
    <location>
        <begin position="109"/>
        <end position="553"/>
    </location>
</feature>
<dbReference type="GO" id="GO:0008270">
    <property type="term" value="F:zinc ion binding"/>
    <property type="evidence" value="ECO:0007669"/>
    <property type="project" value="InterPro"/>
</dbReference>
<dbReference type="PANTHER" id="PTHR18952">
    <property type="entry name" value="CARBONIC ANHYDRASE"/>
    <property type="match status" value="1"/>
</dbReference>
<dbReference type="GO" id="GO:0005737">
    <property type="term" value="C:cytoplasm"/>
    <property type="evidence" value="ECO:0007669"/>
    <property type="project" value="TreeGrafter"/>
</dbReference>
<dbReference type="SUPFAM" id="SSF51069">
    <property type="entry name" value="Carbonic anhydrase"/>
    <property type="match status" value="1"/>
</dbReference>
<dbReference type="AlphaFoldDB" id="A0A7R9FL06"/>
<dbReference type="InterPro" id="IPR036322">
    <property type="entry name" value="WD40_repeat_dom_sf"/>
</dbReference>
<dbReference type="PROSITE" id="PS51144">
    <property type="entry name" value="ALPHA_CA_2"/>
    <property type="match status" value="1"/>
</dbReference>
<dbReference type="InterPro" id="IPR001148">
    <property type="entry name" value="CA_dom"/>
</dbReference>
<dbReference type="SMART" id="SM01057">
    <property type="entry name" value="Carb_anhydrase"/>
    <property type="match status" value="1"/>
</dbReference>
<accession>A0A7R9FL06</accession>
<protein>
    <recommendedName>
        <fullName evidence="3">Alpha-carbonic anhydrase domain-containing protein</fullName>
    </recommendedName>
</protein>
<dbReference type="Pfam" id="PF00194">
    <property type="entry name" value="Carb_anhydrase"/>
    <property type="match status" value="2"/>
</dbReference>